<organism evidence="2 3">
    <name type="scientific">Diacronema lutheri</name>
    <name type="common">Unicellular marine alga</name>
    <name type="synonym">Monochrysis lutheri</name>
    <dbReference type="NCBI Taxonomy" id="2081491"/>
    <lineage>
        <taxon>Eukaryota</taxon>
        <taxon>Haptista</taxon>
        <taxon>Haptophyta</taxon>
        <taxon>Pavlovophyceae</taxon>
        <taxon>Pavlovales</taxon>
        <taxon>Pavlovaceae</taxon>
        <taxon>Diacronema</taxon>
    </lineage>
</organism>
<name>A0A8J5XFB3_DIALT</name>
<proteinExistence type="predicted"/>
<dbReference type="Proteomes" id="UP000751190">
    <property type="component" value="Unassembled WGS sequence"/>
</dbReference>
<keyword evidence="3" id="KW-1185">Reference proteome</keyword>
<gene>
    <name evidence="2" type="ORF">KFE25_003116</name>
</gene>
<dbReference type="EMBL" id="JAGTXO010000038">
    <property type="protein sequence ID" value="KAG8459664.1"/>
    <property type="molecule type" value="Genomic_DNA"/>
</dbReference>
<evidence type="ECO:0000313" key="2">
    <source>
        <dbReference type="EMBL" id="KAG8459664.1"/>
    </source>
</evidence>
<feature type="region of interest" description="Disordered" evidence="1">
    <location>
        <begin position="134"/>
        <end position="171"/>
    </location>
</feature>
<sequence>MAVRRTRITRAALVGAVALGALASAVALAGVLLSIVAHDALAQREGDSALAPHGRAKRDAHVEACVEAATHAMVERREACDDAFMACVLSSCTGKKKGKVRDDCAAGCVRASRACAPIDELERELDRAEAECRDAATREGATRQRERARMWLRKDTTRSHARAAQQAATSR</sequence>
<accession>A0A8J5XFB3</accession>
<evidence type="ECO:0000313" key="3">
    <source>
        <dbReference type="Proteomes" id="UP000751190"/>
    </source>
</evidence>
<protein>
    <submittedName>
        <fullName evidence="2">Uncharacterized protein</fullName>
    </submittedName>
</protein>
<evidence type="ECO:0000256" key="1">
    <source>
        <dbReference type="SAM" id="MobiDB-lite"/>
    </source>
</evidence>
<feature type="compositionally biased region" description="Basic and acidic residues" evidence="1">
    <location>
        <begin position="134"/>
        <end position="158"/>
    </location>
</feature>
<reference evidence="2" key="1">
    <citation type="submission" date="2021-05" db="EMBL/GenBank/DDBJ databases">
        <title>The genome of the haptophyte Pavlova lutheri (Diacronema luteri, Pavlovales) - a model for lipid biosynthesis in eukaryotic algae.</title>
        <authorList>
            <person name="Hulatt C.J."/>
            <person name="Posewitz M.C."/>
        </authorList>
    </citation>
    <scope>NUCLEOTIDE SEQUENCE</scope>
    <source>
        <strain evidence="2">NIVA-4/92</strain>
    </source>
</reference>
<dbReference type="AlphaFoldDB" id="A0A8J5XFB3"/>
<comment type="caution">
    <text evidence="2">The sequence shown here is derived from an EMBL/GenBank/DDBJ whole genome shotgun (WGS) entry which is preliminary data.</text>
</comment>